<dbReference type="GO" id="GO:0005524">
    <property type="term" value="F:ATP binding"/>
    <property type="evidence" value="ECO:0007669"/>
    <property type="project" value="UniProtKB-UniRule"/>
</dbReference>
<evidence type="ECO:0000259" key="15">
    <source>
        <dbReference type="Pfam" id="PF08245"/>
    </source>
</evidence>
<evidence type="ECO:0000256" key="5">
    <source>
        <dbReference type="ARBA" id="ARBA00022840"/>
    </source>
</evidence>
<dbReference type="GO" id="GO:0051301">
    <property type="term" value="P:cell division"/>
    <property type="evidence" value="ECO:0007669"/>
    <property type="project" value="UniProtKB-KW"/>
</dbReference>
<evidence type="ECO:0000313" key="17">
    <source>
        <dbReference type="Proteomes" id="UP000320390"/>
    </source>
</evidence>
<dbReference type="RefSeq" id="WP_145200456.1">
    <property type="nucleotide sequence ID" value="NZ_CP036434.1"/>
</dbReference>
<comment type="pathway">
    <text evidence="10 11">Cell wall biogenesis; peptidoglycan biosynthesis.</text>
</comment>
<evidence type="ECO:0000259" key="14">
    <source>
        <dbReference type="Pfam" id="PF02875"/>
    </source>
</evidence>
<name>A0A518EVU6_9BACT</name>
<keyword evidence="3 10" id="KW-0132">Cell division</keyword>
<dbReference type="InterPro" id="IPR013221">
    <property type="entry name" value="Mur_ligase_cen"/>
</dbReference>
<dbReference type="HAMAP" id="MF_02019">
    <property type="entry name" value="MurF"/>
    <property type="match status" value="1"/>
</dbReference>
<evidence type="ECO:0000256" key="2">
    <source>
        <dbReference type="ARBA" id="ARBA00022598"/>
    </source>
</evidence>
<feature type="domain" description="Mur ligase central" evidence="15">
    <location>
        <begin position="124"/>
        <end position="342"/>
    </location>
</feature>
<dbReference type="Pfam" id="PF08245">
    <property type="entry name" value="Mur_ligase_M"/>
    <property type="match status" value="1"/>
</dbReference>
<organism evidence="16 17">
    <name type="scientific">Saltatorellus ferox</name>
    <dbReference type="NCBI Taxonomy" id="2528018"/>
    <lineage>
        <taxon>Bacteria</taxon>
        <taxon>Pseudomonadati</taxon>
        <taxon>Planctomycetota</taxon>
        <taxon>Planctomycetia</taxon>
        <taxon>Planctomycetia incertae sedis</taxon>
        <taxon>Saltatorellus</taxon>
    </lineage>
</organism>
<dbReference type="Gene3D" id="3.40.1190.10">
    <property type="entry name" value="Mur-like, catalytic domain"/>
    <property type="match status" value="1"/>
</dbReference>
<evidence type="ECO:0000259" key="13">
    <source>
        <dbReference type="Pfam" id="PF01225"/>
    </source>
</evidence>
<dbReference type="GO" id="GO:0005737">
    <property type="term" value="C:cytoplasm"/>
    <property type="evidence" value="ECO:0007669"/>
    <property type="project" value="UniProtKB-SubCell"/>
</dbReference>
<dbReference type="SUPFAM" id="SSF53623">
    <property type="entry name" value="MurD-like peptide ligases, catalytic domain"/>
    <property type="match status" value="1"/>
</dbReference>
<dbReference type="InterPro" id="IPR051046">
    <property type="entry name" value="MurCDEF_CellWall_CoF430Synth"/>
</dbReference>
<feature type="domain" description="Mur ligase N-terminal catalytic" evidence="13">
    <location>
        <begin position="32"/>
        <end position="107"/>
    </location>
</feature>
<keyword evidence="4 10" id="KW-0547">Nucleotide-binding</keyword>
<accession>A0A518EVU6</accession>
<dbReference type="PANTHER" id="PTHR43024">
    <property type="entry name" value="UDP-N-ACETYLMURAMOYL-TRIPEPTIDE--D-ALANYL-D-ALANINE LIGASE"/>
    <property type="match status" value="1"/>
</dbReference>
<dbReference type="InterPro" id="IPR035911">
    <property type="entry name" value="MurE/MurF_N"/>
</dbReference>
<evidence type="ECO:0000256" key="8">
    <source>
        <dbReference type="ARBA" id="ARBA00023306"/>
    </source>
</evidence>
<keyword evidence="8 10" id="KW-0131">Cell cycle</keyword>
<dbReference type="GO" id="GO:0071555">
    <property type="term" value="P:cell wall organization"/>
    <property type="evidence" value="ECO:0007669"/>
    <property type="project" value="UniProtKB-KW"/>
</dbReference>
<keyword evidence="9 10" id="KW-0961">Cell wall biogenesis/degradation</keyword>
<evidence type="ECO:0000256" key="1">
    <source>
        <dbReference type="ARBA" id="ARBA00022490"/>
    </source>
</evidence>
<comment type="catalytic activity">
    <reaction evidence="10 11">
        <text>D-alanyl-D-alanine + UDP-N-acetyl-alpha-D-muramoyl-L-alanyl-gamma-D-glutamyl-meso-2,6-diaminopimelate + ATP = UDP-N-acetyl-alpha-D-muramoyl-L-alanyl-gamma-D-glutamyl-meso-2,6-diaminopimeloyl-D-alanyl-D-alanine + ADP + phosphate + H(+)</text>
        <dbReference type="Rhea" id="RHEA:28374"/>
        <dbReference type="ChEBI" id="CHEBI:15378"/>
        <dbReference type="ChEBI" id="CHEBI:30616"/>
        <dbReference type="ChEBI" id="CHEBI:43474"/>
        <dbReference type="ChEBI" id="CHEBI:57822"/>
        <dbReference type="ChEBI" id="CHEBI:61386"/>
        <dbReference type="ChEBI" id="CHEBI:83905"/>
        <dbReference type="ChEBI" id="CHEBI:456216"/>
        <dbReference type="EC" id="6.3.2.10"/>
    </reaction>
</comment>
<evidence type="ECO:0000256" key="10">
    <source>
        <dbReference type="HAMAP-Rule" id="MF_02019"/>
    </source>
</evidence>
<feature type="binding site" evidence="10">
    <location>
        <begin position="126"/>
        <end position="132"/>
    </location>
    <ligand>
        <name>ATP</name>
        <dbReference type="ChEBI" id="CHEBI:30616"/>
    </ligand>
</feature>
<dbReference type="GO" id="GO:0008766">
    <property type="term" value="F:UDP-N-acetylmuramoylalanyl-D-glutamyl-2,6-diaminopimelate-D-alanyl-D-alanine ligase activity"/>
    <property type="evidence" value="ECO:0007669"/>
    <property type="project" value="RHEA"/>
</dbReference>
<proteinExistence type="inferred from homology"/>
<evidence type="ECO:0000256" key="11">
    <source>
        <dbReference type="RuleBase" id="RU004136"/>
    </source>
</evidence>
<dbReference type="InterPro" id="IPR004101">
    <property type="entry name" value="Mur_ligase_C"/>
</dbReference>
<dbReference type="Gene3D" id="3.90.190.20">
    <property type="entry name" value="Mur ligase, C-terminal domain"/>
    <property type="match status" value="1"/>
</dbReference>
<gene>
    <name evidence="10 16" type="primary">murF</name>
    <name evidence="16" type="ORF">Poly30_37510</name>
</gene>
<dbReference type="GO" id="GO:0008360">
    <property type="term" value="P:regulation of cell shape"/>
    <property type="evidence" value="ECO:0007669"/>
    <property type="project" value="UniProtKB-KW"/>
</dbReference>
<evidence type="ECO:0000313" key="16">
    <source>
        <dbReference type="EMBL" id="QDV08215.1"/>
    </source>
</evidence>
<dbReference type="InterPro" id="IPR036615">
    <property type="entry name" value="Mur_ligase_C_dom_sf"/>
</dbReference>
<keyword evidence="1 10" id="KW-0963">Cytoplasm</keyword>
<dbReference type="NCBIfam" id="TIGR01143">
    <property type="entry name" value="murF"/>
    <property type="match status" value="1"/>
</dbReference>
<evidence type="ECO:0000256" key="3">
    <source>
        <dbReference type="ARBA" id="ARBA00022618"/>
    </source>
</evidence>
<reference evidence="16 17" key="1">
    <citation type="submission" date="2019-02" db="EMBL/GenBank/DDBJ databases">
        <title>Deep-cultivation of Planctomycetes and their phenomic and genomic characterization uncovers novel biology.</title>
        <authorList>
            <person name="Wiegand S."/>
            <person name="Jogler M."/>
            <person name="Boedeker C."/>
            <person name="Pinto D."/>
            <person name="Vollmers J."/>
            <person name="Rivas-Marin E."/>
            <person name="Kohn T."/>
            <person name="Peeters S.H."/>
            <person name="Heuer A."/>
            <person name="Rast P."/>
            <person name="Oberbeckmann S."/>
            <person name="Bunk B."/>
            <person name="Jeske O."/>
            <person name="Meyerdierks A."/>
            <person name="Storesund J.E."/>
            <person name="Kallscheuer N."/>
            <person name="Luecker S."/>
            <person name="Lage O.M."/>
            <person name="Pohl T."/>
            <person name="Merkel B.J."/>
            <person name="Hornburger P."/>
            <person name="Mueller R.-W."/>
            <person name="Bruemmer F."/>
            <person name="Labrenz M."/>
            <person name="Spormann A.M."/>
            <person name="Op den Camp H."/>
            <person name="Overmann J."/>
            <person name="Amann R."/>
            <person name="Jetten M.S.M."/>
            <person name="Mascher T."/>
            <person name="Medema M.H."/>
            <person name="Devos D.P."/>
            <person name="Kaster A.-K."/>
            <person name="Ovreas L."/>
            <person name="Rohde M."/>
            <person name="Galperin M.Y."/>
            <person name="Jogler C."/>
        </authorList>
    </citation>
    <scope>NUCLEOTIDE SEQUENCE [LARGE SCALE GENOMIC DNA]</scope>
    <source>
        <strain evidence="16 17">Poly30</strain>
    </source>
</reference>
<evidence type="ECO:0000256" key="4">
    <source>
        <dbReference type="ARBA" id="ARBA00022741"/>
    </source>
</evidence>
<dbReference type="SUPFAM" id="SSF63418">
    <property type="entry name" value="MurE/MurF N-terminal domain"/>
    <property type="match status" value="1"/>
</dbReference>
<keyword evidence="5 10" id="KW-0067">ATP-binding</keyword>
<feature type="region of interest" description="Disordered" evidence="12">
    <location>
        <begin position="535"/>
        <end position="555"/>
    </location>
</feature>
<dbReference type="InterPro" id="IPR000713">
    <property type="entry name" value="Mur_ligase_N"/>
</dbReference>
<dbReference type="Pfam" id="PF02875">
    <property type="entry name" value="Mur_ligase_C"/>
    <property type="match status" value="1"/>
</dbReference>
<dbReference type="Pfam" id="PF01225">
    <property type="entry name" value="Mur_ligase"/>
    <property type="match status" value="1"/>
</dbReference>
<dbReference type="UniPathway" id="UPA00219"/>
<evidence type="ECO:0000256" key="12">
    <source>
        <dbReference type="SAM" id="MobiDB-lite"/>
    </source>
</evidence>
<keyword evidence="6 10" id="KW-0133">Cell shape</keyword>
<dbReference type="Gene3D" id="3.40.1390.10">
    <property type="entry name" value="MurE/MurF, N-terminal domain"/>
    <property type="match status" value="1"/>
</dbReference>
<evidence type="ECO:0000256" key="9">
    <source>
        <dbReference type="ARBA" id="ARBA00023316"/>
    </source>
</evidence>
<keyword evidence="2 10" id="KW-0436">Ligase</keyword>
<evidence type="ECO:0000256" key="6">
    <source>
        <dbReference type="ARBA" id="ARBA00022960"/>
    </source>
</evidence>
<dbReference type="EC" id="6.3.2.10" evidence="10 11"/>
<dbReference type="PANTHER" id="PTHR43024:SF1">
    <property type="entry name" value="UDP-N-ACETYLMURAMOYL-TRIPEPTIDE--D-ALANYL-D-ALANINE LIGASE"/>
    <property type="match status" value="1"/>
</dbReference>
<dbReference type="EMBL" id="CP036434">
    <property type="protein sequence ID" value="QDV08215.1"/>
    <property type="molecule type" value="Genomic_DNA"/>
</dbReference>
<evidence type="ECO:0000256" key="7">
    <source>
        <dbReference type="ARBA" id="ARBA00022984"/>
    </source>
</evidence>
<dbReference type="Proteomes" id="UP000320390">
    <property type="component" value="Chromosome"/>
</dbReference>
<dbReference type="AlphaFoldDB" id="A0A518EVU6"/>
<feature type="domain" description="Mur ligase C-terminal" evidence="14">
    <location>
        <begin position="364"/>
        <end position="512"/>
    </location>
</feature>
<keyword evidence="17" id="KW-1185">Reference proteome</keyword>
<protein>
    <recommendedName>
        <fullName evidence="10 11">UDP-N-acetylmuramoyl-tripeptide--D-alanyl-D-alanine ligase</fullName>
        <ecNumber evidence="10 11">6.3.2.10</ecNumber>
    </recommendedName>
    <alternativeName>
        <fullName evidence="10">D-alanyl-D-alanine-adding enzyme</fullName>
    </alternativeName>
</protein>
<dbReference type="InterPro" id="IPR005863">
    <property type="entry name" value="UDP-N-AcMur_synth"/>
</dbReference>
<comment type="similarity">
    <text evidence="10">Belongs to the MurCDEF family. MurF subfamily.</text>
</comment>
<keyword evidence="7 10" id="KW-0573">Peptidoglycan synthesis</keyword>
<dbReference type="GO" id="GO:0009252">
    <property type="term" value="P:peptidoglycan biosynthetic process"/>
    <property type="evidence" value="ECO:0007669"/>
    <property type="project" value="UniProtKB-UniRule"/>
</dbReference>
<dbReference type="InterPro" id="IPR036565">
    <property type="entry name" value="Mur-like_cat_sf"/>
</dbReference>
<dbReference type="GO" id="GO:0047480">
    <property type="term" value="F:UDP-N-acetylmuramoyl-tripeptide-D-alanyl-D-alanine ligase activity"/>
    <property type="evidence" value="ECO:0007669"/>
    <property type="project" value="UniProtKB-UniRule"/>
</dbReference>
<sequence>MIEFSLAEIFQASKVTWQSSVARPEVLARGVTDVSTDTRELRPGSLFIGLPGPRFNGADFARAALDAGASAVLVEAAEPRVRAELERLSEEFVAPVAVCPDARAALAAAGRIVRASLAGRTLGITGSCGKTSTKAIVAHMLRAGVQDADRQDATVVASPKSFNNYVGVPRTLLLCDRETRFAVLEIGTNAPGEIADLADIARPDVALITIIGRAHLERLGSLEGVAREKGALLEALDPAREGSAAVLNDDCPMTPALRQRVPAGVPILTFGCGTDSSGNKGPHSARASVHADGVRATARGTEFELFIDPALTPGRFISGRHVVIPLLGAHAASNVTASLAAVLALGGDLEAALDSIGTLVAEPHRLQPTLAGGVLVIDDAYNANPESMGAAFRTLMAVERGLAPAASGAGVMHRAPERVLVLGAMGEMGEAREALHREVGGLAGACGIDRLYLTGDRGDREALEAYREGALAAGLPSERIRLDLFLKSTVEALTAAGSGLASGDICLVKASRAAGLDRIAEAVARHFSQDALVPELSPPVTSRRRNSDGCSGARA</sequence>
<comment type="subcellular location">
    <subcellularLocation>
        <location evidence="10 11">Cytoplasm</location>
    </subcellularLocation>
</comment>
<dbReference type="OrthoDB" id="9801978at2"/>
<comment type="function">
    <text evidence="10 11">Involved in cell wall formation. Catalyzes the final step in the synthesis of UDP-N-acetylmuramoyl-pentapeptide, the precursor of murein.</text>
</comment>
<dbReference type="SUPFAM" id="SSF53244">
    <property type="entry name" value="MurD-like peptide ligases, peptide-binding domain"/>
    <property type="match status" value="1"/>
</dbReference>